<reference evidence="2" key="1">
    <citation type="journal article" date="2019" name="Int. J. Syst. Evol. Microbiol.">
        <title>The Global Catalogue of Microorganisms (GCM) 10K type strain sequencing project: providing services to taxonomists for standard genome sequencing and annotation.</title>
        <authorList>
            <consortium name="The Broad Institute Genomics Platform"/>
            <consortium name="The Broad Institute Genome Sequencing Center for Infectious Disease"/>
            <person name="Wu L."/>
            <person name="Ma J."/>
        </authorList>
    </citation>
    <scope>NUCLEOTIDE SEQUENCE [LARGE SCALE GENOMIC DNA]</scope>
    <source>
        <strain evidence="2">CCM 8912</strain>
    </source>
</reference>
<protein>
    <submittedName>
        <fullName evidence="1">Uncharacterized protein</fullName>
    </submittedName>
</protein>
<keyword evidence="2" id="KW-1185">Reference proteome</keyword>
<evidence type="ECO:0000313" key="2">
    <source>
        <dbReference type="Proteomes" id="UP001597212"/>
    </source>
</evidence>
<dbReference type="Proteomes" id="UP001597212">
    <property type="component" value="Unassembled WGS sequence"/>
</dbReference>
<evidence type="ECO:0000313" key="1">
    <source>
        <dbReference type="EMBL" id="MFD1441228.1"/>
    </source>
</evidence>
<dbReference type="RefSeq" id="WP_125754736.1">
    <property type="nucleotide sequence ID" value="NZ_JBHTOK010000063.1"/>
</dbReference>
<dbReference type="EMBL" id="JBHTOK010000063">
    <property type="protein sequence ID" value="MFD1441228.1"/>
    <property type="molecule type" value="Genomic_DNA"/>
</dbReference>
<proteinExistence type="predicted"/>
<comment type="caution">
    <text evidence="1">The sequence shown here is derived from an EMBL/GenBank/DDBJ whole genome shotgun (WGS) entry which is preliminary data.</text>
</comment>
<organism evidence="1 2">
    <name type="scientific">Lacticaseibacillus hegangensis</name>
    <dbReference type="NCBI Taxonomy" id="2486010"/>
    <lineage>
        <taxon>Bacteria</taxon>
        <taxon>Bacillati</taxon>
        <taxon>Bacillota</taxon>
        <taxon>Bacilli</taxon>
        <taxon>Lactobacillales</taxon>
        <taxon>Lactobacillaceae</taxon>
        <taxon>Lacticaseibacillus</taxon>
    </lineage>
</organism>
<name>A0ABW4CXY6_9LACO</name>
<accession>A0ABW4CXY6</accession>
<sequence length="86" mass="9210">MIGLAIGTIGVLGGVGALAYISQGAADKFMTKHPRVAEYFDYFAEDEPEDDKKAPAAATAGTKNFVNNIYTVSVTRKVDKLNARTK</sequence>
<gene>
    <name evidence="1" type="ORF">ACFQ5K_07565</name>
</gene>